<keyword evidence="7 9" id="KW-1133">Transmembrane helix</keyword>
<evidence type="ECO:0000256" key="3">
    <source>
        <dbReference type="ARBA" id="ARBA00022670"/>
    </source>
</evidence>
<gene>
    <name evidence="9" type="primary">lspA</name>
    <name evidence="12" type="ORF">GCM10007977_105870</name>
</gene>
<name>A0A917UG08_9ACTN</name>
<dbReference type="GO" id="GO:0004190">
    <property type="term" value="F:aspartic-type endopeptidase activity"/>
    <property type="evidence" value="ECO:0007669"/>
    <property type="project" value="UniProtKB-UniRule"/>
</dbReference>
<feature type="transmembrane region" description="Helical" evidence="9">
    <location>
        <begin position="131"/>
        <end position="148"/>
    </location>
</feature>
<feature type="active site" evidence="9">
    <location>
        <position position="183"/>
    </location>
</feature>
<comment type="function">
    <text evidence="9 10">This protein specifically catalyzes the removal of signal peptides from prolipoproteins.</text>
</comment>
<dbReference type="PRINTS" id="PR00781">
    <property type="entry name" value="LIPOSIGPTASE"/>
</dbReference>
<reference evidence="12" key="2">
    <citation type="submission" date="2020-09" db="EMBL/GenBank/DDBJ databases">
        <authorList>
            <person name="Sun Q."/>
            <person name="Ohkuma M."/>
        </authorList>
    </citation>
    <scope>NUCLEOTIDE SEQUENCE</scope>
    <source>
        <strain evidence="12">JCM 19831</strain>
    </source>
</reference>
<dbReference type="NCBIfam" id="TIGR00077">
    <property type="entry name" value="lspA"/>
    <property type="match status" value="1"/>
</dbReference>
<evidence type="ECO:0000256" key="6">
    <source>
        <dbReference type="ARBA" id="ARBA00022801"/>
    </source>
</evidence>
<dbReference type="GO" id="GO:0006508">
    <property type="term" value="P:proteolysis"/>
    <property type="evidence" value="ECO:0007669"/>
    <property type="project" value="UniProtKB-KW"/>
</dbReference>
<comment type="pathway">
    <text evidence="9">Protein modification; lipoprotein biosynthesis (signal peptide cleavage).</text>
</comment>
<dbReference type="AlphaFoldDB" id="A0A917UG08"/>
<evidence type="ECO:0000256" key="7">
    <source>
        <dbReference type="ARBA" id="ARBA00022989"/>
    </source>
</evidence>
<keyword evidence="4 9" id="KW-0812">Transmembrane</keyword>
<keyword evidence="5 9" id="KW-0064">Aspartyl protease</keyword>
<evidence type="ECO:0000256" key="9">
    <source>
        <dbReference type="HAMAP-Rule" id="MF_00161"/>
    </source>
</evidence>
<evidence type="ECO:0000256" key="4">
    <source>
        <dbReference type="ARBA" id="ARBA00022692"/>
    </source>
</evidence>
<keyword evidence="8 9" id="KW-0472">Membrane</keyword>
<reference evidence="12" key="1">
    <citation type="journal article" date="2014" name="Int. J. Syst. Evol. Microbiol.">
        <title>Complete genome sequence of Corynebacterium casei LMG S-19264T (=DSM 44701T), isolated from a smear-ripened cheese.</title>
        <authorList>
            <consortium name="US DOE Joint Genome Institute (JGI-PGF)"/>
            <person name="Walter F."/>
            <person name="Albersmeier A."/>
            <person name="Kalinowski J."/>
            <person name="Ruckert C."/>
        </authorList>
    </citation>
    <scope>NUCLEOTIDE SEQUENCE</scope>
    <source>
        <strain evidence="12">JCM 19831</strain>
    </source>
</reference>
<sequence>MRQRHPGRAARRVPVRYALRHLQAVGGAALTTQDDLATTTPRAGTARVWSLFGLVAAVVIAIDIAVKQWTTSTIAGGEPVKLLGGLIYVIYTRNSGAAFSMLSDYTWIFPIIATVVVAALIWMVRSTASTWWTVALGLILGGALGNLVDRIFRAPKPLHGHVVDMFSFLDDHGGHFPVFNVADSALTVGVALAVLLEFMGRRRDGTRAKKDEHA</sequence>
<comment type="subcellular location">
    <subcellularLocation>
        <location evidence="9">Cell membrane</location>
        <topology evidence="9">Multi-pass membrane protein</topology>
    </subcellularLocation>
</comment>
<keyword evidence="6 9" id="KW-0378">Hydrolase</keyword>
<evidence type="ECO:0000256" key="5">
    <source>
        <dbReference type="ARBA" id="ARBA00022750"/>
    </source>
</evidence>
<comment type="caution">
    <text evidence="12">The sequence shown here is derived from an EMBL/GenBank/DDBJ whole genome shotgun (WGS) entry which is preliminary data.</text>
</comment>
<proteinExistence type="inferred from homology"/>
<feature type="active site" evidence="9">
    <location>
        <position position="164"/>
    </location>
</feature>
<accession>A0A917UG08</accession>
<comment type="similarity">
    <text evidence="1 9 11">Belongs to the peptidase A8 family.</text>
</comment>
<evidence type="ECO:0000256" key="8">
    <source>
        <dbReference type="ARBA" id="ARBA00023136"/>
    </source>
</evidence>
<keyword evidence="3 9" id="KW-0645">Protease</keyword>
<dbReference type="GO" id="GO:0005886">
    <property type="term" value="C:plasma membrane"/>
    <property type="evidence" value="ECO:0007669"/>
    <property type="project" value="UniProtKB-SubCell"/>
</dbReference>
<comment type="catalytic activity">
    <reaction evidence="9 10">
        <text>Release of signal peptides from bacterial membrane prolipoproteins. Hydrolyzes -Xaa-Yaa-Zaa-|-(S,diacylglyceryl)Cys-, in which Xaa is hydrophobic (preferably Leu), and Yaa (Ala or Ser) and Zaa (Gly or Ala) have small, neutral side chains.</text>
        <dbReference type="EC" id="3.4.23.36"/>
    </reaction>
</comment>
<dbReference type="EMBL" id="BMPI01000108">
    <property type="protein sequence ID" value="GGM86803.1"/>
    <property type="molecule type" value="Genomic_DNA"/>
</dbReference>
<feature type="transmembrane region" description="Helical" evidence="9">
    <location>
        <begin position="48"/>
        <end position="66"/>
    </location>
</feature>
<evidence type="ECO:0000256" key="1">
    <source>
        <dbReference type="ARBA" id="ARBA00006139"/>
    </source>
</evidence>
<dbReference type="PANTHER" id="PTHR33695:SF1">
    <property type="entry name" value="LIPOPROTEIN SIGNAL PEPTIDASE"/>
    <property type="match status" value="1"/>
</dbReference>
<keyword evidence="2 9" id="KW-1003">Cell membrane</keyword>
<protein>
    <recommendedName>
        <fullName evidence="9">Lipoprotein signal peptidase</fullName>
        <ecNumber evidence="9">3.4.23.36</ecNumber>
    </recommendedName>
    <alternativeName>
        <fullName evidence="9">Prolipoprotein signal peptidase</fullName>
    </alternativeName>
    <alternativeName>
        <fullName evidence="9">Signal peptidase II</fullName>
        <shortName evidence="9">SPase II</shortName>
    </alternativeName>
</protein>
<dbReference type="InterPro" id="IPR001872">
    <property type="entry name" value="Peptidase_A8"/>
</dbReference>
<feature type="transmembrane region" description="Helical" evidence="9">
    <location>
        <begin position="178"/>
        <end position="200"/>
    </location>
</feature>
<keyword evidence="13" id="KW-1185">Reference proteome</keyword>
<evidence type="ECO:0000313" key="12">
    <source>
        <dbReference type="EMBL" id="GGM86803.1"/>
    </source>
</evidence>
<dbReference type="EC" id="3.4.23.36" evidence="9"/>
<dbReference type="Proteomes" id="UP000642070">
    <property type="component" value="Unassembled WGS sequence"/>
</dbReference>
<dbReference type="HAMAP" id="MF_00161">
    <property type="entry name" value="LspA"/>
    <property type="match status" value="1"/>
</dbReference>
<evidence type="ECO:0000256" key="2">
    <source>
        <dbReference type="ARBA" id="ARBA00022475"/>
    </source>
</evidence>
<evidence type="ECO:0000256" key="11">
    <source>
        <dbReference type="RuleBase" id="RU004181"/>
    </source>
</evidence>
<evidence type="ECO:0000256" key="10">
    <source>
        <dbReference type="RuleBase" id="RU000594"/>
    </source>
</evidence>
<evidence type="ECO:0000313" key="13">
    <source>
        <dbReference type="Proteomes" id="UP000642070"/>
    </source>
</evidence>
<dbReference type="PROSITE" id="PS00855">
    <property type="entry name" value="SPASE_II"/>
    <property type="match status" value="1"/>
</dbReference>
<dbReference type="Pfam" id="PF01252">
    <property type="entry name" value="Peptidase_A8"/>
    <property type="match status" value="1"/>
</dbReference>
<dbReference type="PANTHER" id="PTHR33695">
    <property type="entry name" value="LIPOPROTEIN SIGNAL PEPTIDASE"/>
    <property type="match status" value="1"/>
</dbReference>
<feature type="transmembrane region" description="Helical" evidence="9">
    <location>
        <begin position="105"/>
        <end position="124"/>
    </location>
</feature>
<organism evidence="12 13">
    <name type="scientific">Dactylosporangium sucinum</name>
    <dbReference type="NCBI Taxonomy" id="1424081"/>
    <lineage>
        <taxon>Bacteria</taxon>
        <taxon>Bacillati</taxon>
        <taxon>Actinomycetota</taxon>
        <taxon>Actinomycetes</taxon>
        <taxon>Micromonosporales</taxon>
        <taxon>Micromonosporaceae</taxon>
        <taxon>Dactylosporangium</taxon>
    </lineage>
</organism>